<name>A0A811KI28_9BILA</name>
<dbReference type="OrthoDB" id="5801741at2759"/>
<dbReference type="AlphaFoldDB" id="A0A811KI28"/>
<organism evidence="2 3">
    <name type="scientific">Bursaphelenchus okinawaensis</name>
    <dbReference type="NCBI Taxonomy" id="465554"/>
    <lineage>
        <taxon>Eukaryota</taxon>
        <taxon>Metazoa</taxon>
        <taxon>Ecdysozoa</taxon>
        <taxon>Nematoda</taxon>
        <taxon>Chromadorea</taxon>
        <taxon>Rhabditida</taxon>
        <taxon>Tylenchina</taxon>
        <taxon>Tylenchomorpha</taxon>
        <taxon>Aphelenchoidea</taxon>
        <taxon>Aphelenchoididae</taxon>
        <taxon>Bursaphelenchus</taxon>
    </lineage>
</organism>
<protein>
    <recommendedName>
        <fullName evidence="1">DUF7596 domain-containing protein</fullName>
    </recommendedName>
</protein>
<reference evidence="2" key="1">
    <citation type="submission" date="2020-09" db="EMBL/GenBank/DDBJ databases">
        <authorList>
            <person name="Kikuchi T."/>
        </authorList>
    </citation>
    <scope>NUCLEOTIDE SEQUENCE</scope>
    <source>
        <strain evidence="2">SH1</strain>
    </source>
</reference>
<gene>
    <name evidence="2" type="ORF">BOKJ2_LOCUS5945</name>
</gene>
<dbReference type="EMBL" id="CAJFDH010000003">
    <property type="protein sequence ID" value="CAD5215142.1"/>
    <property type="molecule type" value="Genomic_DNA"/>
</dbReference>
<dbReference type="InterPro" id="IPR056017">
    <property type="entry name" value="DUF7596"/>
</dbReference>
<dbReference type="Pfam" id="PF24524">
    <property type="entry name" value="DUF7596"/>
    <property type="match status" value="1"/>
</dbReference>
<comment type="caution">
    <text evidence="2">The sequence shown here is derived from an EMBL/GenBank/DDBJ whole genome shotgun (WGS) entry which is preliminary data.</text>
</comment>
<dbReference type="EMBL" id="CAJFCW020000003">
    <property type="protein sequence ID" value="CAG9103624.1"/>
    <property type="molecule type" value="Genomic_DNA"/>
</dbReference>
<evidence type="ECO:0000259" key="1">
    <source>
        <dbReference type="Pfam" id="PF24524"/>
    </source>
</evidence>
<sequence>MLATQQLQELVQNTKVSKALAGNLLPSDGNSSILNLENLKTVTVVEEGPNGSVPAAIGVFNVITPNQYYCSAVATSGRYNDVFVNIEPVETEANELGVEEDVADNHTVYKISEVKEELKDLSGFPQYFSVFGKPEATPLLQTVVDQLIDNVGQKNFDMKKNISVDLYLDSKQNDESVNLWRDKTGFVVVDKYRFVEFEVPRTKLVSLLESSKQATDIKYETLTPRSAVLFLDYDSNISMIDRQEYLEFVFGLRSVKGTVAIDAENQPVGYVLSLNGRVLQLYGESEEIAVSLLLEHLKDLPSESVTFFTVSNNHLFQKVSEIATSEKRVARYHTRILPSNVKWSNVFFVNMGLHLY</sequence>
<dbReference type="Proteomes" id="UP000614601">
    <property type="component" value="Unassembled WGS sequence"/>
</dbReference>
<accession>A0A811KI28</accession>
<feature type="domain" description="DUF7596" evidence="1">
    <location>
        <begin position="28"/>
        <end position="188"/>
    </location>
</feature>
<keyword evidence="3" id="KW-1185">Reference proteome</keyword>
<proteinExistence type="predicted"/>
<evidence type="ECO:0000313" key="2">
    <source>
        <dbReference type="EMBL" id="CAD5215142.1"/>
    </source>
</evidence>
<dbReference type="Proteomes" id="UP000783686">
    <property type="component" value="Unassembled WGS sequence"/>
</dbReference>
<evidence type="ECO:0000313" key="3">
    <source>
        <dbReference type="Proteomes" id="UP000614601"/>
    </source>
</evidence>